<protein>
    <submittedName>
        <fullName evidence="2">Uncharacterized protein</fullName>
    </submittedName>
</protein>
<feature type="transmembrane region" description="Helical" evidence="1">
    <location>
        <begin position="28"/>
        <end position="49"/>
    </location>
</feature>
<name>A0ABW6R8M9_9ACTN</name>
<evidence type="ECO:0000256" key="1">
    <source>
        <dbReference type="SAM" id="Phobius"/>
    </source>
</evidence>
<evidence type="ECO:0000313" key="3">
    <source>
        <dbReference type="Proteomes" id="UP001601976"/>
    </source>
</evidence>
<accession>A0ABW6R8M9</accession>
<dbReference type="EMBL" id="JBIAPK010000001">
    <property type="protein sequence ID" value="MFF3337856.1"/>
    <property type="molecule type" value="Genomic_DNA"/>
</dbReference>
<keyword evidence="1" id="KW-0812">Transmembrane</keyword>
<proteinExistence type="predicted"/>
<comment type="caution">
    <text evidence="2">The sequence shown here is derived from an EMBL/GenBank/DDBJ whole genome shotgun (WGS) entry which is preliminary data.</text>
</comment>
<gene>
    <name evidence="2" type="ORF">ACFYWW_03825</name>
</gene>
<sequence length="175" mass="18918">MTEGGEAVSEPAAVSLTKTPQKARRQMTVWAVVGSIVAVTAGVTLWVWAPWVDRSPFTAYQIGMQDEEYTVPGSTPGSCVRTAGSEEESVIYDEDGNRLAAGRDEREGERLGPEFGDWAGDCLFVARIDDVPGGLGTYLIDWGGGGDRHEIAEEDLRLSVEAKRENLTTAKKPKS</sequence>
<organism evidence="2 3">
    <name type="scientific">Streptomyces flavidovirens</name>
    <dbReference type="NCBI Taxonomy" id="67298"/>
    <lineage>
        <taxon>Bacteria</taxon>
        <taxon>Bacillati</taxon>
        <taxon>Actinomycetota</taxon>
        <taxon>Actinomycetes</taxon>
        <taxon>Kitasatosporales</taxon>
        <taxon>Streptomycetaceae</taxon>
        <taxon>Streptomyces</taxon>
    </lineage>
</organism>
<dbReference type="Proteomes" id="UP001601976">
    <property type="component" value="Unassembled WGS sequence"/>
</dbReference>
<keyword evidence="3" id="KW-1185">Reference proteome</keyword>
<dbReference type="RefSeq" id="WP_387894294.1">
    <property type="nucleotide sequence ID" value="NZ_JBIAPK010000001.1"/>
</dbReference>
<evidence type="ECO:0000313" key="2">
    <source>
        <dbReference type="EMBL" id="MFF3337856.1"/>
    </source>
</evidence>
<reference evidence="2 3" key="1">
    <citation type="submission" date="2024-10" db="EMBL/GenBank/DDBJ databases">
        <title>The Natural Products Discovery Center: Release of the First 8490 Sequenced Strains for Exploring Actinobacteria Biosynthetic Diversity.</title>
        <authorList>
            <person name="Kalkreuter E."/>
            <person name="Kautsar S.A."/>
            <person name="Yang D."/>
            <person name="Bader C.D."/>
            <person name="Teijaro C.N."/>
            <person name="Fluegel L."/>
            <person name="Davis C.M."/>
            <person name="Simpson J.R."/>
            <person name="Lauterbach L."/>
            <person name="Steele A.D."/>
            <person name="Gui C."/>
            <person name="Meng S."/>
            <person name="Li G."/>
            <person name="Viehrig K."/>
            <person name="Ye F."/>
            <person name="Su P."/>
            <person name="Kiefer A.F."/>
            <person name="Nichols A."/>
            <person name="Cepeda A.J."/>
            <person name="Yan W."/>
            <person name="Fan B."/>
            <person name="Jiang Y."/>
            <person name="Adhikari A."/>
            <person name="Zheng C.-J."/>
            <person name="Schuster L."/>
            <person name="Cowan T.M."/>
            <person name="Smanski M.J."/>
            <person name="Chevrette M.G."/>
            <person name="De Carvalho L.P.S."/>
            <person name="Shen B."/>
        </authorList>
    </citation>
    <scope>NUCLEOTIDE SEQUENCE [LARGE SCALE GENOMIC DNA]</scope>
    <source>
        <strain evidence="2 3">NPDC003029</strain>
    </source>
</reference>
<keyword evidence="1" id="KW-1133">Transmembrane helix</keyword>
<keyword evidence="1" id="KW-0472">Membrane</keyword>